<evidence type="ECO:0000256" key="3">
    <source>
        <dbReference type="PROSITE-ProRule" id="PRU01360"/>
    </source>
</evidence>
<dbReference type="SMART" id="SM01360">
    <property type="entry name" value="A2M"/>
    <property type="match status" value="1"/>
</dbReference>
<dbReference type="RefSeq" id="WP_116852260.1">
    <property type="nucleotide sequence ID" value="NZ_QTJV01000001.1"/>
</dbReference>
<dbReference type="CDD" id="cd02891">
    <property type="entry name" value="A2M_like"/>
    <property type="match status" value="1"/>
</dbReference>
<dbReference type="InterPro" id="IPR009048">
    <property type="entry name" value="A-macroglobulin_rcpt-bd"/>
</dbReference>
<comment type="caution">
    <text evidence="7">The sequence shown here is derived from an EMBL/GenBank/DDBJ whole genome shotgun (WGS) entry which is preliminary data.</text>
</comment>
<dbReference type="SUPFAM" id="SSF48239">
    <property type="entry name" value="Terpenoid cyclases/Protein prenyltransferases"/>
    <property type="match status" value="1"/>
</dbReference>
<dbReference type="Pfam" id="PF07677">
    <property type="entry name" value="A2M_recep"/>
    <property type="match status" value="1"/>
</dbReference>
<keyword evidence="3" id="KW-0813">Transport</keyword>
<evidence type="ECO:0000259" key="6">
    <source>
        <dbReference type="SMART" id="SM01361"/>
    </source>
</evidence>
<dbReference type="PANTHER" id="PTHR11412">
    <property type="entry name" value="MACROGLOBULIN / COMPLEMENT"/>
    <property type="match status" value="1"/>
</dbReference>
<dbReference type="InterPro" id="IPR011626">
    <property type="entry name" value="Alpha-macroglobulin_TED"/>
</dbReference>
<keyword evidence="2" id="KW-0882">Thioester bond</keyword>
<dbReference type="InterPro" id="IPR050473">
    <property type="entry name" value="A2M/Complement_sys"/>
</dbReference>
<evidence type="ECO:0000256" key="2">
    <source>
        <dbReference type="ARBA" id="ARBA00022966"/>
    </source>
</evidence>
<dbReference type="Pfam" id="PF07715">
    <property type="entry name" value="Plug"/>
    <property type="match status" value="1"/>
</dbReference>
<name>A0A3E1PA20_9BACT</name>
<dbReference type="GO" id="GO:0009279">
    <property type="term" value="C:cell outer membrane"/>
    <property type="evidence" value="ECO:0007669"/>
    <property type="project" value="UniProtKB-SubCell"/>
</dbReference>
<proteinExistence type="inferred from homology"/>
<feature type="domain" description="Alpha-macroglobulin receptor-binding" evidence="6">
    <location>
        <begin position="1389"/>
        <end position="1476"/>
    </location>
</feature>
<dbReference type="GO" id="GO:0004866">
    <property type="term" value="F:endopeptidase inhibitor activity"/>
    <property type="evidence" value="ECO:0007669"/>
    <property type="project" value="InterPro"/>
</dbReference>
<dbReference type="InterPro" id="IPR047565">
    <property type="entry name" value="Alpha-macroglob_thiol-ester_cl"/>
</dbReference>
<dbReference type="Gene3D" id="1.50.10.20">
    <property type="match status" value="1"/>
</dbReference>
<dbReference type="SMART" id="SM01419">
    <property type="entry name" value="Thiol-ester_cl"/>
    <property type="match status" value="1"/>
</dbReference>
<comment type="similarity">
    <text evidence="3">Belongs to the TonB-dependent receptor family.</text>
</comment>
<dbReference type="InterPro" id="IPR036595">
    <property type="entry name" value="A-macroglobulin_rcpt-bd_sf"/>
</dbReference>
<keyword evidence="3" id="KW-0472">Membrane</keyword>
<dbReference type="OrthoDB" id="679547at2"/>
<comment type="subcellular location">
    <subcellularLocation>
        <location evidence="3">Cell outer membrane</location>
        <topology evidence="3">Multi-pass membrane protein</topology>
    </subcellularLocation>
</comment>
<feature type="signal peptide" evidence="4">
    <location>
        <begin position="1"/>
        <end position="19"/>
    </location>
</feature>
<dbReference type="Proteomes" id="UP000261174">
    <property type="component" value="Unassembled WGS sequence"/>
</dbReference>
<feature type="domain" description="Alpha-2-macroglobulin" evidence="5">
    <location>
        <begin position="826"/>
        <end position="916"/>
    </location>
</feature>
<dbReference type="Gene3D" id="2.60.40.1930">
    <property type="match status" value="1"/>
</dbReference>
<dbReference type="Pfam" id="PF00207">
    <property type="entry name" value="A2M"/>
    <property type="match status" value="1"/>
</dbReference>
<gene>
    <name evidence="7" type="ORF">DXN04_05435</name>
</gene>
<evidence type="ECO:0000313" key="7">
    <source>
        <dbReference type="EMBL" id="RFM36940.1"/>
    </source>
</evidence>
<dbReference type="InterPro" id="IPR037066">
    <property type="entry name" value="Plug_dom_sf"/>
</dbReference>
<keyword evidence="3" id="KW-1134">Transmembrane beta strand</keyword>
<sequence length="1483" mass="164447">MKRTILFIILFFLPLSAQAQVPDYANSKEKVYLQTNHVYFEPGDTIYYKAYVVEAQLNTPTLTSTILNVDIISPSGNVLSQLKHPINIGYSEGGYVFNDSLPGGIYKIRAYTTWMQNEKDSTWFSKSIYLQRVTAPRILASLDFMEKGYGPGDTIKAKYAIRTLDNKPLAHYTGQFTVSLDGKQYKTDNFKTDTAGKTIIRAVLPMHLRSNDGLLNVTVIADGFTESISRSIPIELNNIDLQFMPEGGTLVAGWPTVLAFKAINEKGKPVDVKGVITDDKGKRIANFASYHGGMGILPFTPALGRKYTANVGNQQYPLPPATENGMILNLLHRNGQLYAKITTTAAEDITLTAAMREHVYYTTTASLNKGTQLIKIDTADFPTGIVVFTLRNSRRLKVAERVVFMNKHHVLKVHITTDKSSYLPREKVKMNITTTNADGQPIPSNLSLSVIDDKLWTMADDKQDHILSWLLMSSELRGKVEEPQFYFKQEEPKADSALDMLMLTQGYRYFAFTDIVNSGNRLTFTPDRLNILSGHVTNKKGTPIKTKLYLFNINRKLGVEQITSNTGNFFFSDLDPGTDYLLLAEGDKKDSLLINITQNGIGYNKQEAGMFKPLKTGLKEAVATYPSMVINAPTWADKATQLNDVVVIGYSVTSKRYSTSSISTISQSSIIPPNANNVLLALQGKVAGVVFNQASGNPREGVSVQIRGLNSLAKGEDPLYVIDGIPFQGNALNTINPSELISITVMKGADATALYGSRAAAGVILFTTNRNRNAGRVHITLSKTYNYSIKNISTPAANSIFSQVPVFYTPKYLSTEPDTKTDFRETIYWNPTIQTDRYGNASVEFYNSDANTTFRAITEGIGYNGAVGRTEYTYAVHDIVSVDAKIPPYINVGDHVQIPVVLKNYSNENVIAHLHAVFPPGVNGDTAVKEIAVEKNGVAQVYISAKPYYAMSGNIRINVNSQSLFLPFTAEEKAFPIHITFSGNQSKDTTFIFSNPAMPLNPSISLDLQTITAQIADAVQSMLRQPHGCFEQTSGSTYPNIFILQLMQHAIKRNPDMERKAKEYLQEGYDRLIKFETAENGFEWFGRSPAHVALTAYGLLEFTAMKEFIDVDPNMLNRTEKFLLDHRDGKGGFMPTPGGKEQFHGVPPELLNAYIVYALSQAGAGKNLQLEYASALKGAINSNDGYQLSIMALAAYNLQQTADFNDLMNRLDKLFIDGKLSSRTSFVASLGVSLYVETMSLYAMALMREPAPRKARIAQIISYILSKKNEYGFGSTQGTVQALSALTAYYNMEKTTATDSSTFTLNGNIVKPGERISLNHLSKENKFSVRYTGQEGLPYTFTCDYYSETPPSSTNALLKLQTVLNTHTVKVGETVRMNINVTNTSPEEQGMAIVKVGIPGGLSWQPWQLKELIDKEQVAYYEIFDNYLVFYWRGMNAKETKKIALDLKVDVPGTYQGKAGAGYLYYQPENICWQAGETVEIIP</sequence>
<evidence type="ECO:0008006" key="9">
    <source>
        <dbReference type="Google" id="ProtNLM"/>
    </source>
</evidence>
<organism evidence="7 8">
    <name type="scientific">Chitinophaga silvisoli</name>
    <dbReference type="NCBI Taxonomy" id="2291814"/>
    <lineage>
        <taxon>Bacteria</taxon>
        <taxon>Pseudomonadati</taxon>
        <taxon>Bacteroidota</taxon>
        <taxon>Chitinophagia</taxon>
        <taxon>Chitinophagales</taxon>
        <taxon>Chitinophagaceae</taxon>
        <taxon>Chitinophaga</taxon>
    </lineage>
</organism>
<dbReference type="InterPro" id="IPR039426">
    <property type="entry name" value="TonB-dep_rcpt-like"/>
</dbReference>
<dbReference type="PANTHER" id="PTHR11412:SF136">
    <property type="entry name" value="CD109 ANTIGEN"/>
    <property type="match status" value="1"/>
</dbReference>
<dbReference type="EMBL" id="QTJV01000001">
    <property type="protein sequence ID" value="RFM36940.1"/>
    <property type="molecule type" value="Genomic_DNA"/>
</dbReference>
<reference evidence="7 8" key="1">
    <citation type="submission" date="2018-08" db="EMBL/GenBank/DDBJ databases">
        <title>Chitinophaga sp. K20C18050901, a novel bacterium isolated from forest soil.</title>
        <authorList>
            <person name="Wang C."/>
        </authorList>
    </citation>
    <scope>NUCLEOTIDE SEQUENCE [LARGE SCALE GENOMIC DNA]</scope>
    <source>
        <strain evidence="7 8">K20C18050901</strain>
    </source>
</reference>
<evidence type="ECO:0000259" key="5">
    <source>
        <dbReference type="SMART" id="SM01360"/>
    </source>
</evidence>
<dbReference type="SMART" id="SM01361">
    <property type="entry name" value="A2M_recep"/>
    <property type="match status" value="1"/>
</dbReference>
<dbReference type="InterPro" id="IPR008930">
    <property type="entry name" value="Terpenoid_cyclase/PrenylTrfase"/>
</dbReference>
<accession>A0A3E1PA20</accession>
<dbReference type="InterPro" id="IPR012910">
    <property type="entry name" value="Plug_dom"/>
</dbReference>
<dbReference type="SUPFAM" id="SSF49410">
    <property type="entry name" value="Alpha-macroglobulin receptor domain"/>
    <property type="match status" value="1"/>
</dbReference>
<dbReference type="Gene3D" id="2.170.130.10">
    <property type="entry name" value="TonB-dependent receptor, plug domain"/>
    <property type="match status" value="1"/>
</dbReference>
<dbReference type="Pfam" id="PF07678">
    <property type="entry name" value="TED_complement"/>
    <property type="match status" value="1"/>
</dbReference>
<evidence type="ECO:0000256" key="4">
    <source>
        <dbReference type="SAM" id="SignalP"/>
    </source>
</evidence>
<evidence type="ECO:0000313" key="8">
    <source>
        <dbReference type="Proteomes" id="UP000261174"/>
    </source>
</evidence>
<keyword evidence="1 4" id="KW-0732">Signal</keyword>
<keyword evidence="8" id="KW-1185">Reference proteome</keyword>
<evidence type="ECO:0000256" key="1">
    <source>
        <dbReference type="ARBA" id="ARBA00022729"/>
    </source>
</evidence>
<dbReference type="PROSITE" id="PS52016">
    <property type="entry name" value="TONB_DEPENDENT_REC_3"/>
    <property type="match status" value="1"/>
</dbReference>
<dbReference type="GO" id="GO:0005615">
    <property type="term" value="C:extracellular space"/>
    <property type="evidence" value="ECO:0007669"/>
    <property type="project" value="InterPro"/>
</dbReference>
<keyword evidence="3" id="KW-0812">Transmembrane</keyword>
<dbReference type="Gene3D" id="2.60.40.690">
    <property type="entry name" value="Alpha-macroglobulin, receptor-binding domain"/>
    <property type="match status" value="1"/>
</dbReference>
<protein>
    <recommendedName>
        <fullName evidence="9">Alpha-2-macroglobulin domain-containing protein</fullName>
    </recommendedName>
</protein>
<dbReference type="InterPro" id="IPR001599">
    <property type="entry name" value="Macroglobln_a2"/>
</dbReference>
<dbReference type="SUPFAM" id="SSF56935">
    <property type="entry name" value="Porins"/>
    <property type="match status" value="1"/>
</dbReference>
<feature type="chain" id="PRO_5017754421" description="Alpha-2-macroglobulin domain-containing protein" evidence="4">
    <location>
        <begin position="20"/>
        <end position="1483"/>
    </location>
</feature>
<keyword evidence="3" id="KW-0998">Cell outer membrane</keyword>